<dbReference type="AlphaFoldDB" id="A0A8J5XQ41"/>
<dbReference type="SUPFAM" id="SSF56112">
    <property type="entry name" value="Protein kinase-like (PK-like)"/>
    <property type="match status" value="1"/>
</dbReference>
<protein>
    <recommendedName>
        <fullName evidence="3">Protein kinase domain-containing protein</fullName>
    </recommendedName>
</protein>
<dbReference type="PROSITE" id="PS50011">
    <property type="entry name" value="PROTEIN_KINASE_DOM"/>
    <property type="match status" value="1"/>
</dbReference>
<evidence type="ECO:0000256" key="2">
    <source>
        <dbReference type="SAM" id="SignalP"/>
    </source>
</evidence>
<dbReference type="GO" id="GO:0004672">
    <property type="term" value="F:protein kinase activity"/>
    <property type="evidence" value="ECO:0007669"/>
    <property type="project" value="InterPro"/>
</dbReference>
<dbReference type="PANTHER" id="PTHR10566">
    <property type="entry name" value="CHAPERONE-ACTIVITY OF BC1 COMPLEX CABC1 -RELATED"/>
    <property type="match status" value="1"/>
</dbReference>
<evidence type="ECO:0000259" key="3">
    <source>
        <dbReference type="PROSITE" id="PS50011"/>
    </source>
</evidence>
<sequence>MLWLAVLGLAVDPAGARSVARGRAAWPARRAAVRAALSVPPELGAAYAQAAASGSTLWRELLQTRVGTPNLADMLLPAPQLPVFAQLGPAVSGAIAALGFAAVSLVLLADTRLETPYPSGRYDAKEADLYFAERPGALLVRSLDLLRLGLRFGIALFIDWRFDALERNEKQRATELVVLLTRCGATFIKIGQALSIRSDLLAPAYIAALSQLQDRVPPFSNEVAFDMIRAELGLPAPPPGASSAEVPSAFSSLSAQPVAAASLGQVYRGTVRETGVEVAVKVQRPGVLEAIAMDMYLIRGAAGLAKRVFPWINTDLVGAVDEWGLRFVDELDYEMEAQAAMSFRDEIGKTPLASVVCAPLPVLPLSSRRVLTAEWVNGVRLDNAQNTKGDIGRLCAVALTAYLTMLLETGVLHCDAHPGNLLRTDDGRLCILDWGLVTAVDGELQISFLEHIAHLTSRDYDAIPADLVRLGFVPAGKEDAIAQAGVAQVLAQLYEQLAGGGGAKKIDVGEVGRTLTGLTQSYGNLFQIPPYFLYILRAFTVLEGIGLQNDPDYSIIDACLPYITRRLVTDQSPRSRAALRSFVSSQAASGAGRQIDTRRAQQLVGGLSGYASATRGVNASGTSEEEDAVAIGARLLLDERGNPVQALLLEEAARVVDAVLRDYAGTVSSMLERAGPAARALDPLGAWGVAKRMLAKEEEDEEVLRTVRSLLLGAAPPQAGAPARALPGAQPAGALATAGRLVDGSEPPRAPTPAALRAALDEIDPELRRKLARHVWEQRAGAPALATRLAARMLLRASERLGRLSAPGVADGQVRDEVFIAIASVGKAATTLTAAQLDALGRPANSEHAPDERAQR</sequence>
<dbReference type="PANTHER" id="PTHR10566:SF118">
    <property type="entry name" value="PROTEIN KINASE DOMAIN-CONTAINING PROTEIN"/>
    <property type="match status" value="1"/>
</dbReference>
<dbReference type="Proteomes" id="UP000751190">
    <property type="component" value="Unassembled WGS sequence"/>
</dbReference>
<dbReference type="Pfam" id="PF03109">
    <property type="entry name" value="ABC1"/>
    <property type="match status" value="1"/>
</dbReference>
<proteinExistence type="inferred from homology"/>
<gene>
    <name evidence="4" type="ORF">KFE25_007171</name>
</gene>
<dbReference type="InterPro" id="IPR000719">
    <property type="entry name" value="Prot_kinase_dom"/>
</dbReference>
<feature type="chain" id="PRO_5035255587" description="Protein kinase domain-containing protein" evidence="2">
    <location>
        <begin position="17"/>
        <end position="856"/>
    </location>
</feature>
<keyword evidence="2" id="KW-0732">Signal</keyword>
<dbReference type="OMA" id="IEECYPY"/>
<dbReference type="InterPro" id="IPR004147">
    <property type="entry name" value="ABC1_dom"/>
</dbReference>
<comment type="similarity">
    <text evidence="1">Belongs to the protein kinase superfamily. ADCK protein kinase family.</text>
</comment>
<dbReference type="EMBL" id="JAGTXO010000005">
    <property type="protein sequence ID" value="KAG8468119.1"/>
    <property type="molecule type" value="Genomic_DNA"/>
</dbReference>
<dbReference type="CDD" id="cd05121">
    <property type="entry name" value="ABC1_ADCK3-like"/>
    <property type="match status" value="1"/>
</dbReference>
<evidence type="ECO:0000313" key="5">
    <source>
        <dbReference type="Proteomes" id="UP000751190"/>
    </source>
</evidence>
<dbReference type="GO" id="GO:0005524">
    <property type="term" value="F:ATP binding"/>
    <property type="evidence" value="ECO:0007669"/>
    <property type="project" value="InterPro"/>
</dbReference>
<dbReference type="InterPro" id="IPR011009">
    <property type="entry name" value="Kinase-like_dom_sf"/>
</dbReference>
<accession>A0A8J5XQ41</accession>
<name>A0A8J5XQ41_DIALT</name>
<dbReference type="InterPro" id="IPR050154">
    <property type="entry name" value="UbiB_kinase"/>
</dbReference>
<evidence type="ECO:0000313" key="4">
    <source>
        <dbReference type="EMBL" id="KAG8468119.1"/>
    </source>
</evidence>
<feature type="signal peptide" evidence="2">
    <location>
        <begin position="1"/>
        <end position="16"/>
    </location>
</feature>
<organism evidence="4 5">
    <name type="scientific">Diacronema lutheri</name>
    <name type="common">Unicellular marine alga</name>
    <name type="synonym">Monochrysis lutheri</name>
    <dbReference type="NCBI Taxonomy" id="2081491"/>
    <lineage>
        <taxon>Eukaryota</taxon>
        <taxon>Haptista</taxon>
        <taxon>Haptophyta</taxon>
        <taxon>Pavlovophyceae</taxon>
        <taxon>Pavlovales</taxon>
        <taxon>Pavlovaceae</taxon>
        <taxon>Diacronema</taxon>
    </lineage>
</organism>
<reference evidence="4" key="1">
    <citation type="submission" date="2021-05" db="EMBL/GenBank/DDBJ databases">
        <title>The genome of the haptophyte Pavlova lutheri (Diacronema luteri, Pavlovales) - a model for lipid biosynthesis in eukaryotic algae.</title>
        <authorList>
            <person name="Hulatt C.J."/>
            <person name="Posewitz M.C."/>
        </authorList>
    </citation>
    <scope>NUCLEOTIDE SEQUENCE</scope>
    <source>
        <strain evidence="4">NIVA-4/92</strain>
    </source>
</reference>
<keyword evidence="5" id="KW-1185">Reference proteome</keyword>
<dbReference type="Gene3D" id="1.10.510.10">
    <property type="entry name" value="Transferase(Phosphotransferase) domain 1"/>
    <property type="match status" value="1"/>
</dbReference>
<dbReference type="OrthoDB" id="427480at2759"/>
<comment type="caution">
    <text evidence="4">The sequence shown here is derived from an EMBL/GenBank/DDBJ whole genome shotgun (WGS) entry which is preliminary data.</text>
</comment>
<feature type="domain" description="Protein kinase" evidence="3">
    <location>
        <begin position="252"/>
        <end position="588"/>
    </location>
</feature>
<evidence type="ECO:0000256" key="1">
    <source>
        <dbReference type="ARBA" id="ARBA00009670"/>
    </source>
</evidence>